<dbReference type="GO" id="GO:0051959">
    <property type="term" value="F:dynein light intermediate chain binding"/>
    <property type="evidence" value="ECO:0007669"/>
    <property type="project" value="InterPro"/>
</dbReference>
<dbReference type="Gene3D" id="3.40.50.300">
    <property type="entry name" value="P-loop containing nucleotide triphosphate hydrolases"/>
    <property type="match status" value="2"/>
</dbReference>
<dbReference type="GO" id="GO:0036126">
    <property type="term" value="C:sperm flagellum"/>
    <property type="evidence" value="ECO:0007669"/>
    <property type="project" value="TreeGrafter"/>
</dbReference>
<reference evidence="2" key="1">
    <citation type="submission" date="2025-08" db="UniProtKB">
        <authorList>
            <consortium name="Ensembl"/>
        </authorList>
    </citation>
    <scope>IDENTIFICATION</scope>
</reference>
<keyword evidence="3" id="KW-1185">Reference proteome</keyword>
<dbReference type="GO" id="GO:0036156">
    <property type="term" value="C:inner dynein arm"/>
    <property type="evidence" value="ECO:0007669"/>
    <property type="project" value="TreeGrafter"/>
</dbReference>
<dbReference type="Ensembl" id="ENSKMAT00000014623.1">
    <property type="protein sequence ID" value="ENSKMAP00000014411.1"/>
    <property type="gene ID" value="ENSKMAG00000010822.1"/>
</dbReference>
<feature type="region of interest" description="Disordered" evidence="1">
    <location>
        <begin position="54"/>
        <end position="73"/>
    </location>
</feature>
<dbReference type="PANTHER" id="PTHR10676:SF359">
    <property type="entry name" value="DYNEIN HEAVY CHAIN DOMAIN-CONTAINING PROTEIN 1"/>
    <property type="match status" value="1"/>
</dbReference>
<dbReference type="GO" id="GO:0045505">
    <property type="term" value="F:dynein intermediate chain binding"/>
    <property type="evidence" value="ECO:0007669"/>
    <property type="project" value="InterPro"/>
</dbReference>
<accession>A0A3Q3ADT6</accession>
<name>A0A3Q3ADT6_KRYMA</name>
<dbReference type="AlphaFoldDB" id="A0A3Q3ADT6"/>
<evidence type="ECO:0000313" key="3">
    <source>
        <dbReference type="Proteomes" id="UP000264800"/>
    </source>
</evidence>
<evidence type="ECO:0008006" key="4">
    <source>
        <dbReference type="Google" id="ProtNLM"/>
    </source>
</evidence>
<dbReference type="GO" id="GO:0030317">
    <property type="term" value="P:flagellated sperm motility"/>
    <property type="evidence" value="ECO:0007669"/>
    <property type="project" value="TreeGrafter"/>
</dbReference>
<evidence type="ECO:0000256" key="1">
    <source>
        <dbReference type="SAM" id="MobiDB-lite"/>
    </source>
</evidence>
<proteinExistence type="predicted"/>
<sequence>MTSGVVQQMLLGALQSGAWLLLESVDLLRQHVLFSLGQLLADIHQFFRLQKLKSQRANDEPENVPDERFTDCQSTSDPECHIVLLGKKISPISTVILIGPAGSGKSACYKTLAGALNRLASSKEKNVPENENMIKRETSHADPPSSVNGSKTEEALIMKWLVMDGEPVGQPSWLDYLTTLFSSQDPYFCLPSGETLLSQPHLSLLMEITDLQDASPSAVTRCSLIYFTGGNRVLEKPQCAMPYSLLKGHTLPSQ</sequence>
<dbReference type="InterPro" id="IPR026983">
    <property type="entry name" value="DHC"/>
</dbReference>
<dbReference type="STRING" id="37003.ENSKMAP00000014411"/>
<protein>
    <recommendedName>
        <fullName evidence="4">Dynein heavy chain hydrolytic ATP-binding dynein motor region domain-containing protein</fullName>
    </recommendedName>
</protein>
<dbReference type="PANTHER" id="PTHR10676">
    <property type="entry name" value="DYNEIN HEAVY CHAIN FAMILY PROTEIN"/>
    <property type="match status" value="1"/>
</dbReference>
<dbReference type="SUPFAM" id="SSF52540">
    <property type="entry name" value="P-loop containing nucleoside triphosphate hydrolases"/>
    <property type="match status" value="1"/>
</dbReference>
<dbReference type="Proteomes" id="UP000264800">
    <property type="component" value="Unplaced"/>
</dbReference>
<reference evidence="2" key="2">
    <citation type="submission" date="2025-09" db="UniProtKB">
        <authorList>
            <consortium name="Ensembl"/>
        </authorList>
    </citation>
    <scope>IDENTIFICATION</scope>
</reference>
<dbReference type="GO" id="GO:0008569">
    <property type="term" value="F:minus-end-directed microtubule motor activity"/>
    <property type="evidence" value="ECO:0007669"/>
    <property type="project" value="TreeGrafter"/>
</dbReference>
<evidence type="ECO:0000313" key="2">
    <source>
        <dbReference type="Ensembl" id="ENSKMAP00000014411.1"/>
    </source>
</evidence>
<dbReference type="InterPro" id="IPR027417">
    <property type="entry name" value="P-loop_NTPase"/>
</dbReference>
<organism evidence="2 3">
    <name type="scientific">Kryptolebias marmoratus</name>
    <name type="common">Mangrove killifish</name>
    <name type="synonym">Rivulus marmoratus</name>
    <dbReference type="NCBI Taxonomy" id="37003"/>
    <lineage>
        <taxon>Eukaryota</taxon>
        <taxon>Metazoa</taxon>
        <taxon>Chordata</taxon>
        <taxon>Craniata</taxon>
        <taxon>Vertebrata</taxon>
        <taxon>Euteleostomi</taxon>
        <taxon>Actinopterygii</taxon>
        <taxon>Neopterygii</taxon>
        <taxon>Teleostei</taxon>
        <taxon>Neoteleostei</taxon>
        <taxon>Acanthomorphata</taxon>
        <taxon>Ovalentaria</taxon>
        <taxon>Atherinomorphae</taxon>
        <taxon>Cyprinodontiformes</taxon>
        <taxon>Rivulidae</taxon>
        <taxon>Kryptolebias</taxon>
    </lineage>
</organism>